<keyword evidence="2" id="KW-1185">Reference proteome</keyword>
<gene>
    <name evidence="1" type="ORF">SEVIR_9G216750v2</name>
</gene>
<proteinExistence type="predicted"/>
<sequence>MRKQTSTGWNWEKGTINMDAEWWKKTKKKNSWRGEI</sequence>
<accession>A0A4V6D151</accession>
<evidence type="ECO:0000313" key="1">
    <source>
        <dbReference type="EMBL" id="TKV93295.1"/>
    </source>
</evidence>
<name>A0A4V6D151_SETVI</name>
<dbReference type="Proteomes" id="UP000298652">
    <property type="component" value="Chromosome 9"/>
</dbReference>
<evidence type="ECO:0000313" key="2">
    <source>
        <dbReference type="Proteomes" id="UP000298652"/>
    </source>
</evidence>
<reference evidence="1" key="1">
    <citation type="submission" date="2019-03" db="EMBL/GenBank/DDBJ databases">
        <title>WGS assembly of Setaria viridis.</title>
        <authorList>
            <person name="Huang P."/>
            <person name="Jenkins J."/>
            <person name="Grimwood J."/>
            <person name="Barry K."/>
            <person name="Healey A."/>
            <person name="Mamidi S."/>
            <person name="Sreedasyam A."/>
            <person name="Shu S."/>
            <person name="Feldman M."/>
            <person name="Wu J."/>
            <person name="Yu Y."/>
            <person name="Chen C."/>
            <person name="Johnson J."/>
            <person name="Rokhsar D."/>
            <person name="Baxter I."/>
            <person name="Schmutz J."/>
            <person name="Brutnell T."/>
            <person name="Kellogg E."/>
        </authorList>
    </citation>
    <scope>NUCLEOTIDE SEQUENCE [LARGE SCALE GENOMIC DNA]</scope>
</reference>
<protein>
    <recommendedName>
        <fullName evidence="3">Myb/SANT-like domain-containing protein</fullName>
    </recommendedName>
</protein>
<dbReference type="AlphaFoldDB" id="A0A4V6D151"/>
<evidence type="ECO:0008006" key="3">
    <source>
        <dbReference type="Google" id="ProtNLM"/>
    </source>
</evidence>
<dbReference type="Gramene" id="TKV93295">
    <property type="protein sequence ID" value="TKV93295"/>
    <property type="gene ID" value="SEVIR_9G216750v2"/>
</dbReference>
<organism evidence="1 2">
    <name type="scientific">Setaria viridis</name>
    <name type="common">Green bristlegrass</name>
    <name type="synonym">Setaria italica subsp. viridis</name>
    <dbReference type="NCBI Taxonomy" id="4556"/>
    <lineage>
        <taxon>Eukaryota</taxon>
        <taxon>Viridiplantae</taxon>
        <taxon>Streptophyta</taxon>
        <taxon>Embryophyta</taxon>
        <taxon>Tracheophyta</taxon>
        <taxon>Spermatophyta</taxon>
        <taxon>Magnoliopsida</taxon>
        <taxon>Liliopsida</taxon>
        <taxon>Poales</taxon>
        <taxon>Poaceae</taxon>
        <taxon>PACMAD clade</taxon>
        <taxon>Panicoideae</taxon>
        <taxon>Panicodae</taxon>
        <taxon>Paniceae</taxon>
        <taxon>Cenchrinae</taxon>
        <taxon>Setaria</taxon>
    </lineage>
</organism>
<dbReference type="EMBL" id="CM016560">
    <property type="protein sequence ID" value="TKV93295.1"/>
    <property type="molecule type" value="Genomic_DNA"/>
</dbReference>